<protein>
    <submittedName>
        <fullName evidence="1">2902_t:CDS:1</fullName>
    </submittedName>
</protein>
<dbReference type="EMBL" id="CAJVPM010022189">
    <property type="protein sequence ID" value="CAG8643785.1"/>
    <property type="molecule type" value="Genomic_DNA"/>
</dbReference>
<organism evidence="1 2">
    <name type="scientific">Scutellospora calospora</name>
    <dbReference type="NCBI Taxonomy" id="85575"/>
    <lineage>
        <taxon>Eukaryota</taxon>
        <taxon>Fungi</taxon>
        <taxon>Fungi incertae sedis</taxon>
        <taxon>Mucoromycota</taxon>
        <taxon>Glomeromycotina</taxon>
        <taxon>Glomeromycetes</taxon>
        <taxon>Diversisporales</taxon>
        <taxon>Gigasporaceae</taxon>
        <taxon>Scutellospora</taxon>
    </lineage>
</organism>
<gene>
    <name evidence="1" type="ORF">SCALOS_LOCUS8420</name>
</gene>
<sequence>ENKLPEPQPSTTTSKEQTNTLKEHSIASQSSFLTTRTNENTNAKTDLSSDIMDVDYKSQV</sequence>
<proteinExistence type="predicted"/>
<reference evidence="1" key="1">
    <citation type="submission" date="2021-06" db="EMBL/GenBank/DDBJ databases">
        <authorList>
            <person name="Kallberg Y."/>
            <person name="Tangrot J."/>
            <person name="Rosling A."/>
        </authorList>
    </citation>
    <scope>NUCLEOTIDE SEQUENCE</scope>
    <source>
        <strain evidence="1">AU212A</strain>
    </source>
</reference>
<comment type="caution">
    <text evidence="1">The sequence shown here is derived from an EMBL/GenBank/DDBJ whole genome shotgun (WGS) entry which is preliminary data.</text>
</comment>
<evidence type="ECO:0000313" key="1">
    <source>
        <dbReference type="EMBL" id="CAG8643785.1"/>
    </source>
</evidence>
<accession>A0ACA9NB47</accession>
<feature type="non-terminal residue" evidence="1">
    <location>
        <position position="1"/>
    </location>
</feature>
<name>A0ACA9NB47_9GLOM</name>
<keyword evidence="2" id="KW-1185">Reference proteome</keyword>
<dbReference type="Proteomes" id="UP000789860">
    <property type="component" value="Unassembled WGS sequence"/>
</dbReference>
<evidence type="ECO:0000313" key="2">
    <source>
        <dbReference type="Proteomes" id="UP000789860"/>
    </source>
</evidence>